<dbReference type="RefSeq" id="WP_076343581.1">
    <property type="nucleotide sequence ID" value="NZ_CP019082.1"/>
</dbReference>
<proteinExistence type="predicted"/>
<gene>
    <name evidence="2" type="ORF">BSF38_00816</name>
</gene>
<dbReference type="OrthoDB" id="259584at2"/>
<dbReference type="KEGG" id="pbor:BSF38_00816"/>
<organism evidence="2 3">
    <name type="scientific">Paludisphaera borealis</name>
    <dbReference type="NCBI Taxonomy" id="1387353"/>
    <lineage>
        <taxon>Bacteria</taxon>
        <taxon>Pseudomonadati</taxon>
        <taxon>Planctomycetota</taxon>
        <taxon>Planctomycetia</taxon>
        <taxon>Isosphaerales</taxon>
        <taxon>Isosphaeraceae</taxon>
        <taxon>Paludisphaera</taxon>
    </lineage>
</organism>
<dbReference type="SUPFAM" id="SSF51658">
    <property type="entry name" value="Xylose isomerase-like"/>
    <property type="match status" value="1"/>
</dbReference>
<feature type="domain" description="Xylose isomerase-like TIM barrel" evidence="1">
    <location>
        <begin position="20"/>
        <end position="250"/>
    </location>
</feature>
<dbReference type="PANTHER" id="PTHR12110">
    <property type="entry name" value="HYDROXYPYRUVATE ISOMERASE"/>
    <property type="match status" value="1"/>
</dbReference>
<evidence type="ECO:0000313" key="3">
    <source>
        <dbReference type="Proteomes" id="UP000186309"/>
    </source>
</evidence>
<keyword evidence="3" id="KW-1185">Reference proteome</keyword>
<dbReference type="Proteomes" id="UP000186309">
    <property type="component" value="Chromosome"/>
</dbReference>
<dbReference type="InterPro" id="IPR050312">
    <property type="entry name" value="IolE/XylAMocC-like"/>
</dbReference>
<dbReference type="Gene3D" id="3.20.20.150">
    <property type="entry name" value="Divalent-metal-dependent TIM barrel enzymes"/>
    <property type="match status" value="1"/>
</dbReference>
<sequence length="262" mass="28586">MIRNPLGLRLDPNRAIREQIQQAARLGARGVVLEASGDLAPHRLGETGRRELKHLLRSVELTLIAIHLPTRRTFDTTDQLDERVRRVDAAFAMTFDLGARIVLAQIGAAPDAEGEAARREVYTSAVASLARRAEHRGVRLAIENGAEPGQRLRTFLDALNDPSLAASVDPPSLLRAGIDPVTTARELGPWLAHAYAGDAVDSPNAPRNPRGVGFHPGSLDWEEYIGALEEVAYHGFLTVWPEPTADPARQFKAVVERISEIG</sequence>
<name>A0A1U7CKI6_9BACT</name>
<dbReference type="InterPro" id="IPR013022">
    <property type="entry name" value="Xyl_isomerase-like_TIM-brl"/>
</dbReference>
<evidence type="ECO:0000259" key="1">
    <source>
        <dbReference type="Pfam" id="PF01261"/>
    </source>
</evidence>
<dbReference type="Pfam" id="PF01261">
    <property type="entry name" value="AP_endonuc_2"/>
    <property type="match status" value="1"/>
</dbReference>
<evidence type="ECO:0000313" key="2">
    <source>
        <dbReference type="EMBL" id="APW59393.1"/>
    </source>
</evidence>
<dbReference type="STRING" id="1387353.BSF38_00816"/>
<dbReference type="EMBL" id="CP019082">
    <property type="protein sequence ID" value="APW59393.1"/>
    <property type="molecule type" value="Genomic_DNA"/>
</dbReference>
<accession>A0A1U7CKI6</accession>
<protein>
    <recommendedName>
        <fullName evidence="1">Xylose isomerase-like TIM barrel domain-containing protein</fullName>
    </recommendedName>
</protein>
<dbReference type="InterPro" id="IPR036237">
    <property type="entry name" value="Xyl_isomerase-like_sf"/>
</dbReference>
<reference evidence="3" key="1">
    <citation type="submission" date="2016-12" db="EMBL/GenBank/DDBJ databases">
        <title>Comparative genomics of four Isosphaeraceae planctomycetes: a common pool of plasmids and glycoside hydrolase genes.</title>
        <authorList>
            <person name="Ivanova A."/>
        </authorList>
    </citation>
    <scope>NUCLEOTIDE SEQUENCE [LARGE SCALE GENOMIC DNA]</scope>
    <source>
        <strain evidence="3">PX4</strain>
    </source>
</reference>
<dbReference type="AlphaFoldDB" id="A0A1U7CKI6"/>
<dbReference type="PANTHER" id="PTHR12110:SF41">
    <property type="entry name" value="INOSOSE DEHYDRATASE"/>
    <property type="match status" value="1"/>
</dbReference>